<dbReference type="PANTHER" id="PTHR37534:SF39">
    <property type="entry name" value="TRANSCRIPTION FACTOR DOMAIN-CONTAINING PROTEIN"/>
    <property type="match status" value="1"/>
</dbReference>
<dbReference type="Pfam" id="PF00172">
    <property type="entry name" value="Zn_clus"/>
    <property type="match status" value="1"/>
</dbReference>
<dbReference type="GO" id="GO:0045944">
    <property type="term" value="P:positive regulation of transcription by RNA polymerase II"/>
    <property type="evidence" value="ECO:0007669"/>
    <property type="project" value="TreeGrafter"/>
</dbReference>
<dbReference type="Gene3D" id="4.10.240.10">
    <property type="entry name" value="Zn(2)-C6 fungal-type DNA-binding domain"/>
    <property type="match status" value="1"/>
</dbReference>
<dbReference type="GeneID" id="80866804"/>
<accession>A0A9W9BHE2</accession>
<proteinExistence type="predicted"/>
<dbReference type="InterPro" id="IPR036864">
    <property type="entry name" value="Zn2-C6_fun-type_DNA-bd_sf"/>
</dbReference>
<dbReference type="Pfam" id="PF11951">
    <property type="entry name" value="Fungal_trans_2"/>
    <property type="match status" value="1"/>
</dbReference>
<dbReference type="RefSeq" id="XP_056028974.1">
    <property type="nucleotide sequence ID" value="XM_056172116.1"/>
</dbReference>
<dbReference type="AlphaFoldDB" id="A0A9W9BHE2"/>
<dbReference type="GO" id="GO:0000981">
    <property type="term" value="F:DNA-binding transcription factor activity, RNA polymerase II-specific"/>
    <property type="evidence" value="ECO:0007669"/>
    <property type="project" value="InterPro"/>
</dbReference>
<gene>
    <name evidence="4" type="ORF">T069G_04906</name>
</gene>
<evidence type="ECO:0000313" key="4">
    <source>
        <dbReference type="EMBL" id="KAJ4859918.1"/>
    </source>
</evidence>
<comment type="caution">
    <text evidence="4">The sequence shown here is derived from an EMBL/GenBank/DDBJ whole genome shotgun (WGS) entry which is preliminary data.</text>
</comment>
<dbReference type="Proteomes" id="UP001140511">
    <property type="component" value="Unassembled WGS sequence"/>
</dbReference>
<evidence type="ECO:0000313" key="5">
    <source>
        <dbReference type="Proteomes" id="UP001140511"/>
    </source>
</evidence>
<dbReference type="PROSITE" id="PS00463">
    <property type="entry name" value="ZN2_CY6_FUNGAL_1"/>
    <property type="match status" value="1"/>
</dbReference>
<protein>
    <submittedName>
        <fullName evidence="4">Fungal specific transcription factor domain-containing protein</fullName>
    </submittedName>
</protein>
<dbReference type="EMBL" id="JAOPEN010000003">
    <property type="protein sequence ID" value="KAJ4859918.1"/>
    <property type="molecule type" value="Genomic_DNA"/>
</dbReference>
<dbReference type="InterPro" id="IPR001138">
    <property type="entry name" value="Zn2Cys6_DnaBD"/>
</dbReference>
<comment type="subcellular location">
    <subcellularLocation>
        <location evidence="1">Nucleus</location>
    </subcellularLocation>
</comment>
<sequence>MATLCTTTGRTTGRTTQAKKSCTSCRILKIACDKALPECTACKMRGKTCSGYSENLSWPRKGDKRRAAMANVQSRGRYRANPVVFLNTSSWDVSLYREHVDTGAHLQHMGAWTPPSISPSQSIWSSKLGFYGPQLPTAIRLVTSGQFHDDVCGLLYRMSLGDNTVPSLSLRHSMNAISLLSLHKSNEALRYKILAISYLKGALTQGLDNKSRPQAIATSLLLTLYEVLSQSGKTNDWSVYFEGCMKIVNSGFNIHRRYAGDCAILLNWVRYHKVLYKFSIKHWQQRTPQMEMMAKSDILVSDSANDIDLITMHNMLGCSPEVLDFLSEAMDLVKNRDDPNYLSLKRLRAINELELRLKQIDDLRDCFDVGADDITISKVSESMNDRLFQFALIIYVDRVVKGAFMSSSTSQSAAAKAFVLLEKIRLYDRPFPLFILSIQAETDEQRLLILTTIHRTMEARPMNNLGSTEEMIKKLWAQQDLQGPEQADALFLLNAVISASSMPPTFTSPFVINAITGANGVPFLSI</sequence>
<dbReference type="GO" id="GO:0005634">
    <property type="term" value="C:nucleus"/>
    <property type="evidence" value="ECO:0007669"/>
    <property type="project" value="UniProtKB-SubCell"/>
</dbReference>
<evidence type="ECO:0000259" key="3">
    <source>
        <dbReference type="PROSITE" id="PS50048"/>
    </source>
</evidence>
<name>A0A9W9BHE2_9HYPO</name>
<dbReference type="InterPro" id="IPR021858">
    <property type="entry name" value="Fun_TF"/>
</dbReference>
<dbReference type="CDD" id="cd00067">
    <property type="entry name" value="GAL4"/>
    <property type="match status" value="1"/>
</dbReference>
<dbReference type="GO" id="GO:0000976">
    <property type="term" value="F:transcription cis-regulatory region binding"/>
    <property type="evidence" value="ECO:0007669"/>
    <property type="project" value="TreeGrafter"/>
</dbReference>
<reference evidence="4" key="1">
    <citation type="submission" date="2022-09" db="EMBL/GenBank/DDBJ databases">
        <title>Chromosome-level assembly of Trichoderma breve T069, a fungus used in development of biopesticide product.</title>
        <authorList>
            <person name="Lin R."/>
            <person name="Liu T."/>
        </authorList>
    </citation>
    <scope>NUCLEOTIDE SEQUENCE</scope>
    <source>
        <strain evidence="4">T069</strain>
    </source>
</reference>
<feature type="domain" description="Zn(2)-C6 fungal-type" evidence="3">
    <location>
        <begin position="21"/>
        <end position="50"/>
    </location>
</feature>
<keyword evidence="2" id="KW-0539">Nucleus</keyword>
<dbReference type="SMART" id="SM00066">
    <property type="entry name" value="GAL4"/>
    <property type="match status" value="1"/>
</dbReference>
<dbReference type="SUPFAM" id="SSF57701">
    <property type="entry name" value="Zn2/Cys6 DNA-binding domain"/>
    <property type="match status" value="1"/>
</dbReference>
<keyword evidence="5" id="KW-1185">Reference proteome</keyword>
<dbReference type="GO" id="GO:0008270">
    <property type="term" value="F:zinc ion binding"/>
    <property type="evidence" value="ECO:0007669"/>
    <property type="project" value="InterPro"/>
</dbReference>
<evidence type="ECO:0000256" key="2">
    <source>
        <dbReference type="ARBA" id="ARBA00023242"/>
    </source>
</evidence>
<organism evidence="4 5">
    <name type="scientific">Trichoderma breve</name>
    <dbReference type="NCBI Taxonomy" id="2034170"/>
    <lineage>
        <taxon>Eukaryota</taxon>
        <taxon>Fungi</taxon>
        <taxon>Dikarya</taxon>
        <taxon>Ascomycota</taxon>
        <taxon>Pezizomycotina</taxon>
        <taxon>Sordariomycetes</taxon>
        <taxon>Hypocreomycetidae</taxon>
        <taxon>Hypocreales</taxon>
        <taxon>Hypocreaceae</taxon>
        <taxon>Trichoderma</taxon>
    </lineage>
</organism>
<dbReference type="PROSITE" id="PS50048">
    <property type="entry name" value="ZN2_CY6_FUNGAL_2"/>
    <property type="match status" value="1"/>
</dbReference>
<evidence type="ECO:0000256" key="1">
    <source>
        <dbReference type="ARBA" id="ARBA00004123"/>
    </source>
</evidence>
<dbReference type="PANTHER" id="PTHR37534">
    <property type="entry name" value="TRANSCRIPTIONAL ACTIVATOR PROTEIN UGA3"/>
    <property type="match status" value="1"/>
</dbReference>